<feature type="region of interest" description="Disordered" evidence="1">
    <location>
        <begin position="30"/>
        <end position="51"/>
    </location>
</feature>
<protein>
    <submittedName>
        <fullName evidence="2">Uncharacterized protein</fullName>
    </submittedName>
</protein>
<organism evidence="2 3">
    <name type="scientific">Fusarium fujikuroi</name>
    <name type="common">Bakanae and foot rot disease fungus</name>
    <name type="synonym">Gibberella fujikuroi</name>
    <dbReference type="NCBI Taxonomy" id="5127"/>
    <lineage>
        <taxon>Eukaryota</taxon>
        <taxon>Fungi</taxon>
        <taxon>Dikarya</taxon>
        <taxon>Ascomycota</taxon>
        <taxon>Pezizomycotina</taxon>
        <taxon>Sordariomycetes</taxon>
        <taxon>Hypocreomycetidae</taxon>
        <taxon>Hypocreales</taxon>
        <taxon>Nectriaceae</taxon>
        <taxon>Fusarium</taxon>
        <taxon>Fusarium fujikuroi species complex</taxon>
    </lineage>
</organism>
<proteinExistence type="predicted"/>
<dbReference type="Proteomes" id="UP000760494">
    <property type="component" value="Unassembled WGS sequence"/>
</dbReference>
<accession>A0A9Q9RSV8</accession>
<comment type="caution">
    <text evidence="2">The sequence shown here is derived from an EMBL/GenBank/DDBJ whole genome shotgun (WGS) entry which is preliminary data.</text>
</comment>
<dbReference type="AlphaFoldDB" id="A0A9Q9RSV8"/>
<evidence type="ECO:0000313" key="3">
    <source>
        <dbReference type="Proteomes" id="UP000760494"/>
    </source>
</evidence>
<sequence>MSMVNQPYSTQRPVADYSCVSRPWFRSNHTVGGTSRLRVTDTTSPRHNSMPQQYVPLEDCYEDDLFENASDSSCSVCESLFE</sequence>
<gene>
    <name evidence="2" type="ORF">C2S_9211</name>
</gene>
<name>A0A9Q9RSV8_FUSFU</name>
<reference evidence="2" key="1">
    <citation type="submission" date="2019-05" db="EMBL/GenBank/DDBJ databases">
        <authorList>
            <person name="Piombo E."/>
        </authorList>
    </citation>
    <scope>NUCLEOTIDE SEQUENCE</scope>
    <source>
        <strain evidence="2">C2S</strain>
    </source>
</reference>
<evidence type="ECO:0000313" key="2">
    <source>
        <dbReference type="EMBL" id="VTT73703.1"/>
    </source>
</evidence>
<evidence type="ECO:0000256" key="1">
    <source>
        <dbReference type="SAM" id="MobiDB-lite"/>
    </source>
</evidence>
<feature type="compositionally biased region" description="Polar residues" evidence="1">
    <location>
        <begin position="40"/>
        <end position="51"/>
    </location>
</feature>
<dbReference type="EMBL" id="CABFJX010000370">
    <property type="protein sequence ID" value="VTT73703.1"/>
    <property type="molecule type" value="Genomic_DNA"/>
</dbReference>